<dbReference type="Proteomes" id="UP000215914">
    <property type="component" value="Chromosome 3"/>
</dbReference>
<dbReference type="FunCoup" id="A0A251V7T6">
    <property type="interactions" value="270"/>
</dbReference>
<dbReference type="Pfam" id="PF13920">
    <property type="entry name" value="zf-C3HC4_3"/>
    <property type="match status" value="1"/>
</dbReference>
<evidence type="ECO:0000256" key="1">
    <source>
        <dbReference type="ARBA" id="ARBA00022723"/>
    </source>
</evidence>
<reference evidence="7" key="2">
    <citation type="submission" date="2017-02" db="EMBL/GenBank/DDBJ databases">
        <title>Sunflower complete genome.</title>
        <authorList>
            <person name="Langlade N."/>
            <person name="Munos S."/>
        </authorList>
    </citation>
    <scope>NUCLEOTIDE SEQUENCE [LARGE SCALE GENOMIC DNA]</scope>
    <source>
        <tissue evidence="7">Leaves</tissue>
    </source>
</reference>
<keyword evidence="3" id="KW-0862">Zinc</keyword>
<reference evidence="6 8" key="1">
    <citation type="journal article" date="2017" name="Nature">
        <title>The sunflower genome provides insights into oil metabolism, flowering and Asterid evolution.</title>
        <authorList>
            <person name="Badouin H."/>
            <person name="Gouzy J."/>
            <person name="Grassa C.J."/>
            <person name="Murat F."/>
            <person name="Staton S.E."/>
            <person name="Cottret L."/>
            <person name="Lelandais-Briere C."/>
            <person name="Owens G.L."/>
            <person name="Carrere S."/>
            <person name="Mayjonade B."/>
            <person name="Legrand L."/>
            <person name="Gill N."/>
            <person name="Kane N.C."/>
            <person name="Bowers J.E."/>
            <person name="Hubner S."/>
            <person name="Bellec A."/>
            <person name="Berard A."/>
            <person name="Berges H."/>
            <person name="Blanchet N."/>
            <person name="Boniface M.C."/>
            <person name="Brunel D."/>
            <person name="Catrice O."/>
            <person name="Chaidir N."/>
            <person name="Claudel C."/>
            <person name="Donnadieu C."/>
            <person name="Faraut T."/>
            <person name="Fievet G."/>
            <person name="Helmstetter N."/>
            <person name="King M."/>
            <person name="Knapp S.J."/>
            <person name="Lai Z."/>
            <person name="Le Paslier M.C."/>
            <person name="Lippi Y."/>
            <person name="Lorenzon L."/>
            <person name="Mandel J.R."/>
            <person name="Marage G."/>
            <person name="Marchand G."/>
            <person name="Marquand E."/>
            <person name="Bret-Mestries E."/>
            <person name="Morien E."/>
            <person name="Nambeesan S."/>
            <person name="Nguyen T."/>
            <person name="Pegot-Espagnet P."/>
            <person name="Pouilly N."/>
            <person name="Raftis F."/>
            <person name="Sallet E."/>
            <person name="Schiex T."/>
            <person name="Thomas J."/>
            <person name="Vandecasteele C."/>
            <person name="Vares D."/>
            <person name="Vear F."/>
            <person name="Vautrin S."/>
            <person name="Crespi M."/>
            <person name="Mangin B."/>
            <person name="Burke J.M."/>
            <person name="Salse J."/>
            <person name="Munos S."/>
            <person name="Vincourt P."/>
            <person name="Rieseberg L.H."/>
            <person name="Langlade N.B."/>
        </authorList>
    </citation>
    <scope>NUCLEOTIDE SEQUENCE [LARGE SCALE GENOMIC DNA]</scope>
    <source>
        <strain evidence="8">cv. SF193</strain>
        <tissue evidence="6">Leaves</tissue>
    </source>
</reference>
<dbReference type="PANTHER" id="PTHR42647">
    <property type="entry name" value="SBP (S-RIBONUCLEASE BINDING PROTEIN) FAMILY PROTEIN"/>
    <property type="match status" value="1"/>
</dbReference>
<dbReference type="GO" id="GO:0043067">
    <property type="term" value="P:regulation of programmed cell death"/>
    <property type="evidence" value="ECO:0000318"/>
    <property type="project" value="GO_Central"/>
</dbReference>
<dbReference type="Gramene" id="mRNA:HanXRQr2_Chr03g0119901">
    <property type="protein sequence ID" value="mRNA:HanXRQr2_Chr03g0119901"/>
    <property type="gene ID" value="HanXRQr2_Chr03g0119901"/>
</dbReference>
<protein>
    <submittedName>
        <fullName evidence="7">Putative E3 ubiquitin-protein ligase BOI</fullName>
    </submittedName>
    <submittedName>
        <fullName evidence="6">Transcription factor C2H2 family</fullName>
    </submittedName>
</protein>
<accession>A0A251V7T6</accession>
<evidence type="ECO:0000256" key="2">
    <source>
        <dbReference type="ARBA" id="ARBA00022771"/>
    </source>
</evidence>
<proteinExistence type="predicted"/>
<keyword evidence="8" id="KW-1185">Reference proteome</keyword>
<keyword evidence="2 4" id="KW-0863">Zinc-finger</keyword>
<evidence type="ECO:0000313" key="6">
    <source>
        <dbReference type="EMBL" id="KAF5815154.1"/>
    </source>
</evidence>
<dbReference type="AlphaFoldDB" id="A0A251V7T6"/>
<dbReference type="STRING" id="4232.A0A251V7T6"/>
<evidence type="ECO:0000313" key="8">
    <source>
        <dbReference type="Proteomes" id="UP000215914"/>
    </source>
</evidence>
<reference evidence="6" key="3">
    <citation type="submission" date="2020-06" db="EMBL/GenBank/DDBJ databases">
        <title>Helianthus annuus Genome sequencing and assembly Release 2.</title>
        <authorList>
            <person name="Gouzy J."/>
            <person name="Langlade N."/>
            <person name="Munos S."/>
        </authorList>
    </citation>
    <scope>NUCLEOTIDE SEQUENCE</scope>
    <source>
        <tissue evidence="6">Leaves</tissue>
    </source>
</reference>
<dbReference type="OrthoDB" id="1711136at2759"/>
<evidence type="ECO:0000256" key="3">
    <source>
        <dbReference type="ARBA" id="ARBA00022833"/>
    </source>
</evidence>
<dbReference type="GO" id="GO:0004842">
    <property type="term" value="F:ubiquitin-protein transferase activity"/>
    <property type="evidence" value="ECO:0000318"/>
    <property type="project" value="GO_Central"/>
</dbReference>
<dbReference type="Gene3D" id="3.30.40.10">
    <property type="entry name" value="Zinc/RING finger domain, C3HC4 (zinc finger)"/>
    <property type="match status" value="1"/>
</dbReference>
<dbReference type="InterPro" id="IPR001841">
    <property type="entry name" value="Znf_RING"/>
</dbReference>
<name>A0A251V7T6_HELAN</name>
<organism evidence="7 8">
    <name type="scientific">Helianthus annuus</name>
    <name type="common">Common sunflower</name>
    <dbReference type="NCBI Taxonomy" id="4232"/>
    <lineage>
        <taxon>Eukaryota</taxon>
        <taxon>Viridiplantae</taxon>
        <taxon>Streptophyta</taxon>
        <taxon>Embryophyta</taxon>
        <taxon>Tracheophyta</taxon>
        <taxon>Spermatophyta</taxon>
        <taxon>Magnoliopsida</taxon>
        <taxon>eudicotyledons</taxon>
        <taxon>Gunneridae</taxon>
        <taxon>Pentapetalae</taxon>
        <taxon>asterids</taxon>
        <taxon>campanulids</taxon>
        <taxon>Asterales</taxon>
        <taxon>Asteraceae</taxon>
        <taxon>Asteroideae</taxon>
        <taxon>Heliantheae alliance</taxon>
        <taxon>Heliantheae</taxon>
        <taxon>Helianthus</taxon>
    </lineage>
</organism>
<keyword evidence="1" id="KW-0479">Metal-binding</keyword>
<dbReference type="InParanoid" id="A0A251V7T6"/>
<gene>
    <name evidence="7" type="ORF">HannXRQ_Chr03g0078331</name>
    <name evidence="6" type="ORF">HanXRQr2_Chr03g0119901</name>
</gene>
<evidence type="ECO:0000313" key="7">
    <source>
        <dbReference type="EMBL" id="OTG31678.1"/>
    </source>
</evidence>
<dbReference type="OMA" id="ATIMNMY"/>
<dbReference type="PROSITE" id="PS50089">
    <property type="entry name" value="ZF_RING_2"/>
    <property type="match status" value="1"/>
</dbReference>
<dbReference type="GO" id="GO:0008270">
    <property type="term" value="F:zinc ion binding"/>
    <property type="evidence" value="ECO:0007669"/>
    <property type="project" value="UniProtKB-KW"/>
</dbReference>
<evidence type="ECO:0000259" key="5">
    <source>
        <dbReference type="PROSITE" id="PS50089"/>
    </source>
</evidence>
<dbReference type="EMBL" id="MNCJ02000318">
    <property type="protein sequence ID" value="KAF5815154.1"/>
    <property type="molecule type" value="Genomic_DNA"/>
</dbReference>
<sequence>MIMIDSIDKQSNRLPYRPMHPLSADTFLPMYSSAFTIPDLDSNLTHTLPVSRKRSRDSSYMCSFSDAQDVNRRLVDQSDRFTFLGHDISSQIRQQQLEIDQFVDRHAEKLRADVEERRRRNSSKLISVLKEGATSIFRAKEEEIMKMMKLNYALEEKVKSLSIETQIWRELAQTNEATANALRSNLQQVLEQLMNDSYKRSRTTVGGEDDAAVVVVADDAQSCCESNKDEERMLVEQDSGDSNVNRRRLCKSCGKGEACVLLLPCRHLCLCTVCASSVHICPVCKSTKNISIHVHMS</sequence>
<evidence type="ECO:0000256" key="4">
    <source>
        <dbReference type="PROSITE-ProRule" id="PRU00175"/>
    </source>
</evidence>
<dbReference type="EMBL" id="CM007892">
    <property type="protein sequence ID" value="OTG31678.1"/>
    <property type="molecule type" value="Genomic_DNA"/>
</dbReference>
<dbReference type="PANTHER" id="PTHR42647:SF12">
    <property type="entry name" value="BOI-RELATED E3 UBIQUITIN-PROTEIN LIGASE 2-RELATED"/>
    <property type="match status" value="1"/>
</dbReference>
<feature type="domain" description="RING-type" evidence="5">
    <location>
        <begin position="250"/>
        <end position="285"/>
    </location>
</feature>
<dbReference type="InterPro" id="IPR013083">
    <property type="entry name" value="Znf_RING/FYVE/PHD"/>
</dbReference>
<dbReference type="PIRSF" id="PIRSF036836">
    <property type="entry name" value="RNase_bind_SBP1"/>
    <property type="match status" value="1"/>
</dbReference>
<dbReference type="CDD" id="cd16649">
    <property type="entry name" value="mRING-HC-C3HC5_CGRF1-like"/>
    <property type="match status" value="1"/>
</dbReference>